<dbReference type="Gene3D" id="1.10.510.10">
    <property type="entry name" value="Transferase(Phosphotransferase) domain 1"/>
    <property type="match status" value="1"/>
</dbReference>
<dbReference type="GO" id="GO:0004674">
    <property type="term" value="F:protein serine/threonine kinase activity"/>
    <property type="evidence" value="ECO:0007669"/>
    <property type="project" value="TreeGrafter"/>
</dbReference>
<dbReference type="Pfam" id="PF07714">
    <property type="entry name" value="PK_Tyr_Ser-Thr"/>
    <property type="match status" value="1"/>
</dbReference>
<dbReference type="GO" id="GO:0005524">
    <property type="term" value="F:ATP binding"/>
    <property type="evidence" value="ECO:0007669"/>
    <property type="project" value="UniProtKB-KW"/>
</dbReference>
<dbReference type="Proteomes" id="UP001162640">
    <property type="component" value="Unassembled WGS sequence"/>
</dbReference>
<feature type="region of interest" description="Disordered" evidence="5">
    <location>
        <begin position="35"/>
        <end position="136"/>
    </location>
</feature>
<dbReference type="PROSITE" id="PS00108">
    <property type="entry name" value="PROTEIN_KINASE_ST"/>
    <property type="match status" value="1"/>
</dbReference>
<sequence length="789" mass="85661">MSLPPDAIRRSFSSHQLAPPTHSTAMAINAQLNPKSNPIMFTNGGGGNESRGEDTWAKSPPSAFTNSRGVGDPDGSNNNPYNMGRDPNKSHLNPNQPNSNSPNPQPSFANPPPRATSLTNMLPPSSSTDPPSSLWLPLTLLPPPPYGLAFSHDTDDDNNIPRSLSPPLGLFKNSKSLNKQPPKNVKLGFRESIQPTTKSVEIGSGVGNDEGSIQSGSTGLSGISLHFCKKSEDDGTLTPPTPLTTNTGYTFLPGQGVVKKSAGIEEEGFSKNKRRNERRAMHAKAVVEDLKESCVRLAVAEGGGDDGGRISEAISNHLTSLPLRYALSIDSPSEVLVHMRLMSSARRNSTHSAIHIQPLDPRGEKYTHLGGGVGWRLITISCSDCGGLLEYVTRVLSTGSSRVLDADVMLSSDKIALDRFVVDYGGRLRLDKLQEMIGNFLKGREEEEPNPHELRNAIPLTQILQSPDNSIPYHNQNQKNMTVNFSDILVIDTLAKGEITRIFKSVWRRREGDRVVACKSCVVGGRVGEKDLRDLKEEGTIAAPLKHENICRLLGVCSSPTSHVLVYEYCSNGSLHSLLTSNNPYEYLALALDVASGMAYLHSRGIIHRDLKSTNVLIDSKSRAKIADFGLSINCNNHGKELTAETGTYRWMAPEVIRHETYSSNADVYSFGIVLWQLVARDVPFGNLTPIQAAFAVAKEDRRPQIPPHVKPALAQLIKSAWHGDQSCRPSFLLLVQSLASLIRDSFDPANVTLNTVALAETALSNVVGNSTVNVDAGVSLVDDQLSHR</sequence>
<reference evidence="8" key="1">
    <citation type="journal article" date="2023" name="Commun. Biol.">
        <title>Genome analysis of Parmales, the sister group of diatoms, reveals the evolutionary specialization of diatoms from phago-mixotrophs to photoautotrophs.</title>
        <authorList>
            <person name="Ban H."/>
            <person name="Sato S."/>
            <person name="Yoshikawa S."/>
            <person name="Yamada K."/>
            <person name="Nakamura Y."/>
            <person name="Ichinomiya M."/>
            <person name="Sato N."/>
            <person name="Blanc-Mathieu R."/>
            <person name="Endo H."/>
            <person name="Kuwata A."/>
            <person name="Ogata H."/>
        </authorList>
    </citation>
    <scope>NUCLEOTIDE SEQUENCE [LARGE SCALE GENOMIC DNA]</scope>
</reference>
<evidence type="ECO:0000256" key="2">
    <source>
        <dbReference type="ARBA" id="ARBA00022741"/>
    </source>
</evidence>
<accession>A0A9W7EB18</accession>
<dbReference type="AlphaFoldDB" id="A0A9W7EB18"/>
<keyword evidence="4" id="KW-0067">ATP-binding</keyword>
<dbReference type="PANTHER" id="PTHR44329">
    <property type="entry name" value="SERINE/THREONINE-PROTEIN KINASE TNNI3K-RELATED"/>
    <property type="match status" value="1"/>
</dbReference>
<dbReference type="SMART" id="SM00220">
    <property type="entry name" value="S_TKc"/>
    <property type="match status" value="1"/>
</dbReference>
<dbReference type="EMBL" id="BLQM01000172">
    <property type="protein sequence ID" value="GMH72123.1"/>
    <property type="molecule type" value="Genomic_DNA"/>
</dbReference>
<keyword evidence="2" id="KW-0547">Nucleotide-binding</keyword>
<organism evidence="7 8">
    <name type="scientific">Triparma laevis f. inornata</name>
    <dbReference type="NCBI Taxonomy" id="1714386"/>
    <lineage>
        <taxon>Eukaryota</taxon>
        <taxon>Sar</taxon>
        <taxon>Stramenopiles</taxon>
        <taxon>Ochrophyta</taxon>
        <taxon>Bolidophyceae</taxon>
        <taxon>Parmales</taxon>
        <taxon>Triparmaceae</taxon>
        <taxon>Triparma</taxon>
    </lineage>
</organism>
<feature type="compositionally biased region" description="Pro residues" evidence="5">
    <location>
        <begin position="103"/>
        <end position="114"/>
    </location>
</feature>
<evidence type="ECO:0000259" key="6">
    <source>
        <dbReference type="PROSITE" id="PS50011"/>
    </source>
</evidence>
<dbReference type="InterPro" id="IPR008271">
    <property type="entry name" value="Ser/Thr_kinase_AS"/>
</dbReference>
<evidence type="ECO:0000256" key="5">
    <source>
        <dbReference type="SAM" id="MobiDB-lite"/>
    </source>
</evidence>
<dbReference type="InterPro" id="IPR051681">
    <property type="entry name" value="Ser/Thr_Kinases-Pseudokinases"/>
</dbReference>
<evidence type="ECO:0000313" key="7">
    <source>
        <dbReference type="EMBL" id="GMH72123.1"/>
    </source>
</evidence>
<feature type="region of interest" description="Disordered" evidence="5">
    <location>
        <begin position="149"/>
        <end position="183"/>
    </location>
</feature>
<evidence type="ECO:0000256" key="1">
    <source>
        <dbReference type="ARBA" id="ARBA00022679"/>
    </source>
</evidence>
<feature type="compositionally biased region" description="Low complexity" evidence="5">
    <location>
        <begin position="122"/>
        <end position="136"/>
    </location>
</feature>
<dbReference type="InterPro" id="IPR000719">
    <property type="entry name" value="Prot_kinase_dom"/>
</dbReference>
<dbReference type="PRINTS" id="PR00109">
    <property type="entry name" value="TYRKINASE"/>
</dbReference>
<evidence type="ECO:0000256" key="3">
    <source>
        <dbReference type="ARBA" id="ARBA00022777"/>
    </source>
</evidence>
<dbReference type="InterPro" id="IPR011009">
    <property type="entry name" value="Kinase-like_dom_sf"/>
</dbReference>
<feature type="domain" description="Protein kinase" evidence="6">
    <location>
        <begin position="488"/>
        <end position="743"/>
    </location>
</feature>
<keyword evidence="1" id="KW-0808">Transferase</keyword>
<dbReference type="PANTHER" id="PTHR44329:SF288">
    <property type="entry name" value="MITOGEN-ACTIVATED PROTEIN KINASE KINASE KINASE 20"/>
    <property type="match status" value="1"/>
</dbReference>
<dbReference type="CDD" id="cd13999">
    <property type="entry name" value="STKc_MAP3K-like"/>
    <property type="match status" value="1"/>
</dbReference>
<proteinExistence type="predicted"/>
<dbReference type="PROSITE" id="PS50011">
    <property type="entry name" value="PROTEIN_KINASE_DOM"/>
    <property type="match status" value="1"/>
</dbReference>
<comment type="caution">
    <text evidence="7">The sequence shown here is derived from an EMBL/GenBank/DDBJ whole genome shotgun (WGS) entry which is preliminary data.</text>
</comment>
<evidence type="ECO:0000313" key="8">
    <source>
        <dbReference type="Proteomes" id="UP001162640"/>
    </source>
</evidence>
<gene>
    <name evidence="7" type="ORF">TL16_g05835</name>
</gene>
<keyword evidence="3" id="KW-0418">Kinase</keyword>
<feature type="compositionally biased region" description="Low complexity" evidence="5">
    <location>
        <begin position="93"/>
        <end position="102"/>
    </location>
</feature>
<feature type="region of interest" description="Disordered" evidence="5">
    <location>
        <begin position="1"/>
        <end position="20"/>
    </location>
</feature>
<name>A0A9W7EB18_9STRA</name>
<protein>
    <recommendedName>
        <fullName evidence="6">Protein kinase domain-containing protein</fullName>
    </recommendedName>
</protein>
<dbReference type="InterPro" id="IPR001245">
    <property type="entry name" value="Ser-Thr/Tyr_kinase_cat_dom"/>
</dbReference>
<feature type="compositionally biased region" description="Polar residues" evidence="5">
    <location>
        <begin position="11"/>
        <end position="20"/>
    </location>
</feature>
<dbReference type="SUPFAM" id="SSF56112">
    <property type="entry name" value="Protein kinase-like (PK-like)"/>
    <property type="match status" value="1"/>
</dbReference>
<evidence type="ECO:0000256" key="4">
    <source>
        <dbReference type="ARBA" id="ARBA00022840"/>
    </source>
</evidence>